<evidence type="ECO:0000313" key="3">
    <source>
        <dbReference type="Proteomes" id="UP000094936"/>
    </source>
</evidence>
<dbReference type="InterPro" id="IPR051044">
    <property type="entry name" value="MAG_DAG_Lipase"/>
</dbReference>
<dbReference type="PANTHER" id="PTHR11614">
    <property type="entry name" value="PHOSPHOLIPASE-RELATED"/>
    <property type="match status" value="1"/>
</dbReference>
<evidence type="ECO:0000313" key="2">
    <source>
        <dbReference type="EMBL" id="ODA32991.1"/>
    </source>
</evidence>
<dbReference type="Proteomes" id="UP000094936">
    <property type="component" value="Unassembled WGS sequence"/>
</dbReference>
<accession>A0A1C3EIC3</accession>
<dbReference type="InterPro" id="IPR029058">
    <property type="entry name" value="AB_hydrolase_fold"/>
</dbReference>
<dbReference type="OrthoDB" id="9806902at2"/>
<keyword evidence="3" id="KW-1185">Reference proteome</keyword>
<dbReference type="STRING" id="1080227.A8L45_11890"/>
<gene>
    <name evidence="2" type="ORF">A8L45_11890</name>
</gene>
<feature type="domain" description="AB hydrolase-1" evidence="1">
    <location>
        <begin position="7"/>
        <end position="236"/>
    </location>
</feature>
<dbReference type="InterPro" id="IPR000073">
    <property type="entry name" value="AB_hydrolase_1"/>
</dbReference>
<proteinExistence type="predicted"/>
<reference evidence="2 3" key="1">
    <citation type="submission" date="2016-05" db="EMBL/GenBank/DDBJ databases">
        <title>Genomic Taxonomy of the Vibrionaceae.</title>
        <authorList>
            <person name="Gomez-Gil B."/>
            <person name="Enciso-Ibarra J."/>
        </authorList>
    </citation>
    <scope>NUCLEOTIDE SEQUENCE [LARGE SCALE GENOMIC DNA]</scope>
    <source>
        <strain evidence="2 3">CAIM 1920</strain>
    </source>
</reference>
<dbReference type="EMBL" id="LYBM01000020">
    <property type="protein sequence ID" value="ODA32991.1"/>
    <property type="molecule type" value="Genomic_DNA"/>
</dbReference>
<dbReference type="RefSeq" id="WP_068902513.1">
    <property type="nucleotide sequence ID" value="NZ_JBHUIF010000015.1"/>
</dbReference>
<organism evidence="2 3">
    <name type="scientific">Veronia pacifica</name>
    <dbReference type="NCBI Taxonomy" id="1080227"/>
    <lineage>
        <taxon>Bacteria</taxon>
        <taxon>Pseudomonadati</taxon>
        <taxon>Pseudomonadota</taxon>
        <taxon>Gammaproteobacteria</taxon>
        <taxon>Vibrionales</taxon>
        <taxon>Vibrionaceae</taxon>
        <taxon>Veronia</taxon>
    </lineage>
</organism>
<dbReference type="Gene3D" id="3.40.50.1820">
    <property type="entry name" value="alpha/beta hydrolase"/>
    <property type="match status" value="1"/>
</dbReference>
<sequence>MTKEKHIVLIHGTWGHGSDWDEMVPELEIRGYTVHAPSLRYHDLPLLEGAMVMGTVSLNDYVSDLVDFVESLDSPPIIVGLSMGGLLAQLVAARTAHKAVVLFSPAPAAGIYGLYPNTVKMFYKYFLRWGFWKKPMYPSWPEFRTGVLNEKSEEDAKKFFTSLTVESGRAYAEMAFWMFDRNKSAFVDVDKISTPVLIFSGSKDKTVSPNIAKATAKRYRGSVHIELPESDHVMILGKELPSVMKQFDVWAEERVYK</sequence>
<dbReference type="Pfam" id="PF12697">
    <property type="entry name" value="Abhydrolase_6"/>
    <property type="match status" value="1"/>
</dbReference>
<name>A0A1C3EIC3_9GAMM</name>
<evidence type="ECO:0000259" key="1">
    <source>
        <dbReference type="Pfam" id="PF12697"/>
    </source>
</evidence>
<dbReference type="SUPFAM" id="SSF53474">
    <property type="entry name" value="alpha/beta-Hydrolases"/>
    <property type="match status" value="1"/>
</dbReference>
<protein>
    <submittedName>
        <fullName evidence="2">Lysophospholipase</fullName>
    </submittedName>
</protein>
<comment type="caution">
    <text evidence="2">The sequence shown here is derived from an EMBL/GenBank/DDBJ whole genome shotgun (WGS) entry which is preliminary data.</text>
</comment>
<dbReference type="AlphaFoldDB" id="A0A1C3EIC3"/>